<sequence>MTDAVDVPAHLRAGAALYTAGRFHAAHDPWEHAWLAVRDTAPDDAALLQGLIQTTAALHHARAGNREGATGLAGSAADYLAGVPDDHRDVDLDPIRAFLPGLAASLDAAGTPPPLHIDGREWTLADLELPAAGPAAVALAEDEGFDESPVERAVTFAWADLADSPTSAFADAILAFVAGTGAPRTVAYDRLRRRVEERQAKEDDVSGLFDTD</sequence>
<dbReference type="AlphaFoldDB" id="A0A9E7U7R5"/>
<dbReference type="InterPro" id="IPR023203">
    <property type="entry name" value="TTHA0068_sf"/>
</dbReference>
<evidence type="ECO:0000313" key="1">
    <source>
        <dbReference type="EMBL" id="UWM53851.1"/>
    </source>
</evidence>
<gene>
    <name evidence="1" type="ORF">N0B31_17195</name>
</gene>
<dbReference type="GeneID" id="74944195"/>
<organism evidence="1 2">
    <name type="scientific">Salinirubellus salinus</name>
    <dbReference type="NCBI Taxonomy" id="1364945"/>
    <lineage>
        <taxon>Archaea</taxon>
        <taxon>Methanobacteriati</taxon>
        <taxon>Methanobacteriota</taxon>
        <taxon>Stenosarchaea group</taxon>
        <taxon>Halobacteria</taxon>
        <taxon>Halobacteriales</taxon>
        <taxon>Natronomonadaceae</taxon>
        <taxon>Salinirubellus</taxon>
    </lineage>
</organism>
<keyword evidence="2" id="KW-1185">Reference proteome</keyword>
<dbReference type="KEGG" id="ssai:N0B31_17195"/>
<evidence type="ECO:0000313" key="2">
    <source>
        <dbReference type="Proteomes" id="UP001057580"/>
    </source>
</evidence>
<protein>
    <submittedName>
        <fullName evidence="1">DUF309 domain-containing protein</fullName>
    </submittedName>
</protein>
<reference evidence="1" key="1">
    <citation type="submission" date="2022-09" db="EMBL/GenBank/DDBJ databases">
        <title>Diverse halophilic archaea isolated from saline environments.</title>
        <authorList>
            <person name="Cui H.-L."/>
        </authorList>
    </citation>
    <scope>NUCLEOTIDE SEQUENCE</scope>
    <source>
        <strain evidence="1">ZS-35-S2</strain>
    </source>
</reference>
<name>A0A9E7U7R5_9EURY</name>
<dbReference type="Proteomes" id="UP001057580">
    <property type="component" value="Chromosome"/>
</dbReference>
<dbReference type="EMBL" id="CP104003">
    <property type="protein sequence ID" value="UWM53851.1"/>
    <property type="molecule type" value="Genomic_DNA"/>
</dbReference>
<dbReference type="SUPFAM" id="SSF140663">
    <property type="entry name" value="TTHA0068-like"/>
    <property type="match status" value="1"/>
</dbReference>
<dbReference type="Pfam" id="PF03745">
    <property type="entry name" value="DUF309"/>
    <property type="match status" value="1"/>
</dbReference>
<proteinExistence type="predicted"/>
<dbReference type="InterPro" id="IPR005500">
    <property type="entry name" value="DUF309"/>
</dbReference>
<dbReference type="RefSeq" id="WP_260592845.1">
    <property type="nucleotide sequence ID" value="NZ_CP104003.1"/>
</dbReference>
<accession>A0A9E7U7R5</accession>
<dbReference type="Gene3D" id="1.10.3450.10">
    <property type="entry name" value="TTHA0068-like"/>
    <property type="match status" value="1"/>
</dbReference>